<comment type="caution">
    <text evidence="4">The sequence shown here is derived from an EMBL/GenBank/DDBJ whole genome shotgun (WGS) entry which is preliminary data.</text>
</comment>
<evidence type="ECO:0000313" key="4">
    <source>
        <dbReference type="EMBL" id="MCP1727404.1"/>
    </source>
</evidence>
<dbReference type="RefSeq" id="WP_253447282.1">
    <property type="nucleotide sequence ID" value="NZ_JALJYF010000001.1"/>
</dbReference>
<dbReference type="NCBIfam" id="TIGR00277">
    <property type="entry name" value="HDIG"/>
    <property type="match status" value="1"/>
</dbReference>
<proteinExistence type="predicted"/>
<dbReference type="Proteomes" id="UP001523550">
    <property type="component" value="Unassembled WGS sequence"/>
</dbReference>
<sequence length="463" mass="52254">MRFVFSSWNILYIAKLIITRLIMGYRPSGRGNRQSGAICLQAPDTSKVVHSYFSPSCRRITMIKTIPVRELRPGMYLQQLGESWLKHPFWRNSFLIESEEQIRQIREAGIQQVTIDTSRGQVAEAANDGGSEQTPSEAAKPTAKRSRQRPRRVAFEDELEEARRLRRQSAKAVKTMLTQARMGEMVHTEDMMPYVEQISDSIMRQPSAMLGLVRIKNSDEYTYMHSVAVCALMVALARQMGFKESEVQQAGMAGLMHDMGKAYVPNDILNKPDRLTEEEFRIIQTHPEKGYQALLQGGKASEIVLDVVRHHHEKMDGQGYPRGLDKSSISLFARMGAVCDVYDAVTSDRPYKPGWAPAEALSRMARWTGSQFDERVFQAFVKTIGIYPTGSLVRLSSGRLAVVLDQGTKDLLKPRVKAFYSSNAGTHIPPTVIDLGRPGVSERIESREDPKQWGFDKLEALWA</sequence>
<feature type="compositionally biased region" description="Basic residues" evidence="1">
    <location>
        <begin position="142"/>
        <end position="152"/>
    </location>
</feature>
<dbReference type="SUPFAM" id="SSF109604">
    <property type="entry name" value="HD-domain/PDEase-like"/>
    <property type="match status" value="1"/>
</dbReference>
<evidence type="ECO:0000259" key="2">
    <source>
        <dbReference type="PROSITE" id="PS51831"/>
    </source>
</evidence>
<evidence type="ECO:0000313" key="5">
    <source>
        <dbReference type="Proteomes" id="UP001523550"/>
    </source>
</evidence>
<dbReference type="Gene3D" id="1.10.3210.10">
    <property type="entry name" value="Hypothetical protein af1432"/>
    <property type="match status" value="1"/>
</dbReference>
<dbReference type="SMART" id="SM00471">
    <property type="entry name" value="HDc"/>
    <property type="match status" value="1"/>
</dbReference>
<dbReference type="PROSITE" id="PS51832">
    <property type="entry name" value="HD_GYP"/>
    <property type="match status" value="1"/>
</dbReference>
<feature type="region of interest" description="Disordered" evidence="1">
    <location>
        <begin position="118"/>
        <end position="153"/>
    </location>
</feature>
<evidence type="ECO:0000259" key="3">
    <source>
        <dbReference type="PROSITE" id="PS51832"/>
    </source>
</evidence>
<dbReference type="PROSITE" id="PS51831">
    <property type="entry name" value="HD"/>
    <property type="match status" value="1"/>
</dbReference>
<feature type="domain" description="HD" evidence="2">
    <location>
        <begin position="222"/>
        <end position="345"/>
    </location>
</feature>
<dbReference type="Pfam" id="PF13487">
    <property type="entry name" value="HD_5"/>
    <property type="match status" value="1"/>
</dbReference>
<gene>
    <name evidence="4" type="ORF">J2T60_001369</name>
</gene>
<accession>A0ABT1G7Y8</accession>
<dbReference type="PANTHER" id="PTHR43155">
    <property type="entry name" value="CYCLIC DI-GMP PHOSPHODIESTERASE PA4108-RELATED"/>
    <property type="match status" value="1"/>
</dbReference>
<dbReference type="EMBL" id="JALJYF010000001">
    <property type="protein sequence ID" value="MCP1727404.1"/>
    <property type="molecule type" value="Genomic_DNA"/>
</dbReference>
<dbReference type="InterPro" id="IPR003607">
    <property type="entry name" value="HD/PDEase_dom"/>
</dbReference>
<dbReference type="InterPro" id="IPR006674">
    <property type="entry name" value="HD_domain"/>
</dbReference>
<dbReference type="Pfam" id="PF11871">
    <property type="entry name" value="DUF3391"/>
    <property type="match status" value="1"/>
</dbReference>
<dbReference type="InterPro" id="IPR037522">
    <property type="entry name" value="HD_GYP_dom"/>
</dbReference>
<reference evidence="4 5" key="1">
    <citation type="submission" date="2022-03" db="EMBL/GenBank/DDBJ databases">
        <title>Genomic Encyclopedia of Type Strains, Phase III (KMG-III): the genomes of soil and plant-associated and newly described type strains.</title>
        <authorList>
            <person name="Whitman W."/>
        </authorList>
    </citation>
    <scope>NUCLEOTIDE SEQUENCE [LARGE SCALE GENOMIC DNA]</scope>
    <source>
        <strain evidence="4 5">BSker1</strain>
    </source>
</reference>
<feature type="domain" description="HD-GYP" evidence="3">
    <location>
        <begin position="200"/>
        <end position="396"/>
    </location>
</feature>
<protein>
    <submittedName>
        <fullName evidence="4">Nucleotidyltransferase with HDIG domain</fullName>
    </submittedName>
</protein>
<keyword evidence="5" id="KW-1185">Reference proteome</keyword>
<dbReference type="PANTHER" id="PTHR43155:SF2">
    <property type="entry name" value="CYCLIC DI-GMP PHOSPHODIESTERASE PA4108"/>
    <property type="match status" value="1"/>
</dbReference>
<name>A0ABT1G7Y8_9GAMM</name>
<dbReference type="InterPro" id="IPR021812">
    <property type="entry name" value="DUF3391"/>
</dbReference>
<dbReference type="InterPro" id="IPR006675">
    <property type="entry name" value="HDIG_dom"/>
</dbReference>
<evidence type="ECO:0000256" key="1">
    <source>
        <dbReference type="SAM" id="MobiDB-lite"/>
    </source>
</evidence>
<dbReference type="CDD" id="cd00077">
    <property type="entry name" value="HDc"/>
    <property type="match status" value="1"/>
</dbReference>
<organism evidence="4 5">
    <name type="scientific">Natronospira proteinivora</name>
    <dbReference type="NCBI Taxonomy" id="1807133"/>
    <lineage>
        <taxon>Bacteria</taxon>
        <taxon>Pseudomonadati</taxon>
        <taxon>Pseudomonadota</taxon>
        <taxon>Gammaproteobacteria</taxon>
        <taxon>Natronospirales</taxon>
        <taxon>Natronospiraceae</taxon>
        <taxon>Natronospira</taxon>
    </lineage>
</organism>